<accession>A0A176YV15</accession>
<dbReference type="AlphaFoldDB" id="A0A176YV15"/>
<evidence type="ECO:0000313" key="1">
    <source>
        <dbReference type="EMBL" id="OAF11568.1"/>
    </source>
</evidence>
<sequence length="91" mass="9446">MLVALMLVAVLALAQTPPQICGTAPNDWCAAPPGDPCGHHRNVVACRADPACYGIPYRGESVLACRLDARGFALNCPTVGCTSIAPKAARQ</sequence>
<proteinExistence type="predicted"/>
<name>A0A176YV15_9BRAD</name>
<reference evidence="1 2" key="1">
    <citation type="submission" date="2016-02" db="EMBL/GenBank/DDBJ databases">
        <title>Draft genome sequence of the strain BR 10247T Bradyrhizobium neotropicale isolated from nodules of Centrolobium paraense.</title>
        <authorList>
            <person name="Simoes-Araujo J.L."/>
            <person name="Barauna A.C."/>
            <person name="Silva K."/>
            <person name="Zilli J.E."/>
        </authorList>
    </citation>
    <scope>NUCLEOTIDE SEQUENCE [LARGE SCALE GENOMIC DNA]</scope>
    <source>
        <strain evidence="1 2">BR 10247</strain>
    </source>
</reference>
<evidence type="ECO:0000313" key="2">
    <source>
        <dbReference type="Proteomes" id="UP000077173"/>
    </source>
</evidence>
<dbReference type="Proteomes" id="UP000077173">
    <property type="component" value="Unassembled WGS sequence"/>
</dbReference>
<gene>
    <name evidence="1" type="ORF">AXW67_22395</name>
</gene>
<organism evidence="1 2">
    <name type="scientific">Bradyrhizobium neotropicale</name>
    <dbReference type="NCBI Taxonomy" id="1497615"/>
    <lineage>
        <taxon>Bacteria</taxon>
        <taxon>Pseudomonadati</taxon>
        <taxon>Pseudomonadota</taxon>
        <taxon>Alphaproteobacteria</taxon>
        <taxon>Hyphomicrobiales</taxon>
        <taxon>Nitrobacteraceae</taxon>
        <taxon>Bradyrhizobium</taxon>
    </lineage>
</organism>
<protein>
    <submittedName>
        <fullName evidence="1">Uncharacterized protein</fullName>
    </submittedName>
</protein>
<dbReference type="EMBL" id="LSEF01000089">
    <property type="protein sequence ID" value="OAF11568.1"/>
    <property type="molecule type" value="Genomic_DNA"/>
</dbReference>
<comment type="caution">
    <text evidence="1">The sequence shown here is derived from an EMBL/GenBank/DDBJ whole genome shotgun (WGS) entry which is preliminary data.</text>
</comment>
<keyword evidence="2" id="KW-1185">Reference proteome</keyword>